<dbReference type="PROSITE" id="PS50045">
    <property type="entry name" value="SIGMA54_INTERACT_4"/>
    <property type="match status" value="1"/>
</dbReference>
<protein>
    <submittedName>
        <fullName evidence="7">Sigma-54-dependent Fis family transcriptional regulator</fullName>
    </submittedName>
</protein>
<evidence type="ECO:0000259" key="6">
    <source>
        <dbReference type="PROSITE" id="PS50045"/>
    </source>
</evidence>
<keyword evidence="5" id="KW-0804">Transcription</keyword>
<dbReference type="SMART" id="SM00382">
    <property type="entry name" value="AAA"/>
    <property type="match status" value="1"/>
</dbReference>
<dbReference type="InterPro" id="IPR009057">
    <property type="entry name" value="Homeodomain-like_sf"/>
</dbReference>
<dbReference type="PROSITE" id="PS00688">
    <property type="entry name" value="SIGMA54_INTERACT_3"/>
    <property type="match status" value="1"/>
</dbReference>
<dbReference type="FunFam" id="3.40.50.300:FF:000006">
    <property type="entry name" value="DNA-binding transcriptional regulator NtrC"/>
    <property type="match status" value="1"/>
</dbReference>
<keyword evidence="2" id="KW-0067">ATP-binding</keyword>
<dbReference type="Gene3D" id="1.10.8.60">
    <property type="match status" value="1"/>
</dbReference>
<dbReference type="InterPro" id="IPR025662">
    <property type="entry name" value="Sigma_54_int_dom_ATP-bd_1"/>
</dbReference>
<dbReference type="GO" id="GO:0003677">
    <property type="term" value="F:DNA binding"/>
    <property type="evidence" value="ECO:0007669"/>
    <property type="project" value="UniProtKB-KW"/>
</dbReference>
<evidence type="ECO:0000256" key="2">
    <source>
        <dbReference type="ARBA" id="ARBA00022840"/>
    </source>
</evidence>
<dbReference type="AlphaFoldDB" id="A0A6I6XX65"/>
<dbReference type="GO" id="GO:0006355">
    <property type="term" value="P:regulation of DNA-templated transcription"/>
    <property type="evidence" value="ECO:0007669"/>
    <property type="project" value="InterPro"/>
</dbReference>
<dbReference type="Pfam" id="PF00158">
    <property type="entry name" value="Sigma54_activat"/>
    <property type="match status" value="1"/>
</dbReference>
<dbReference type="InterPro" id="IPR002078">
    <property type="entry name" value="Sigma_54_int"/>
</dbReference>
<dbReference type="EMBL" id="CP026115">
    <property type="protein sequence ID" value="QHG64592.1"/>
    <property type="molecule type" value="Genomic_DNA"/>
</dbReference>
<name>A0A6I6XX65_PSEPU</name>
<dbReference type="Proteomes" id="UP000464480">
    <property type="component" value="Chromosome"/>
</dbReference>
<dbReference type="Gene3D" id="1.10.10.60">
    <property type="entry name" value="Homeodomain-like"/>
    <property type="match status" value="1"/>
</dbReference>
<keyword evidence="4" id="KW-0238">DNA-binding</keyword>
<dbReference type="PANTHER" id="PTHR32071">
    <property type="entry name" value="TRANSCRIPTIONAL REGULATORY PROTEIN"/>
    <property type="match status" value="1"/>
</dbReference>
<evidence type="ECO:0000256" key="1">
    <source>
        <dbReference type="ARBA" id="ARBA00022741"/>
    </source>
</evidence>
<gene>
    <name evidence="7" type="ORF">C2H86_09270</name>
</gene>
<dbReference type="GO" id="GO:0005524">
    <property type="term" value="F:ATP binding"/>
    <property type="evidence" value="ECO:0007669"/>
    <property type="project" value="UniProtKB-KW"/>
</dbReference>
<dbReference type="PROSITE" id="PS00676">
    <property type="entry name" value="SIGMA54_INTERACT_2"/>
    <property type="match status" value="1"/>
</dbReference>
<dbReference type="CDD" id="cd00009">
    <property type="entry name" value="AAA"/>
    <property type="match status" value="1"/>
</dbReference>
<dbReference type="InterPro" id="IPR058031">
    <property type="entry name" value="AAA_lid_NorR"/>
</dbReference>
<keyword evidence="1" id="KW-0547">Nucleotide-binding</keyword>
<reference evidence="7 8" key="1">
    <citation type="submission" date="2020-02" db="EMBL/GenBank/DDBJ databases">
        <title>Pseudomonas Putida W5 Complete Genome Assembly.</title>
        <authorList>
            <person name="Yuan Z.-C."/>
            <person name="Shaw G.A."/>
            <person name="Cusano A.D."/>
            <person name="Caddey B.J."/>
            <person name="Weselowski B.J."/>
        </authorList>
    </citation>
    <scope>NUCLEOTIDE SEQUENCE [LARGE SCALE GENOMIC DNA]</scope>
    <source>
        <strain evidence="7 8">W5</strain>
    </source>
</reference>
<evidence type="ECO:0000256" key="3">
    <source>
        <dbReference type="ARBA" id="ARBA00023015"/>
    </source>
</evidence>
<evidence type="ECO:0000313" key="7">
    <source>
        <dbReference type="EMBL" id="QHG64592.1"/>
    </source>
</evidence>
<dbReference type="SUPFAM" id="SSF46689">
    <property type="entry name" value="Homeodomain-like"/>
    <property type="match status" value="1"/>
</dbReference>
<dbReference type="InterPro" id="IPR025943">
    <property type="entry name" value="Sigma_54_int_dom_ATP-bd_2"/>
</dbReference>
<keyword evidence="3" id="KW-0805">Transcription regulation</keyword>
<dbReference type="SUPFAM" id="SSF52540">
    <property type="entry name" value="P-loop containing nucleoside triphosphate hydrolases"/>
    <property type="match status" value="1"/>
</dbReference>
<dbReference type="RefSeq" id="WP_159409964.1">
    <property type="nucleotide sequence ID" value="NZ_CP026115.2"/>
</dbReference>
<evidence type="ECO:0000313" key="8">
    <source>
        <dbReference type="Proteomes" id="UP000464480"/>
    </source>
</evidence>
<sequence length="366" mass="40754">MQLLTLPPSPTLATSIRATAQVFEDPRSQALLAHLQQVAPSEASVLIIGETGTGKELVARHIHNLSGRRNGPFIAVNCGAFAESLVEAELFGHEKGAFTGALAAKAGWFEEANGGTLFLDEIGDLPLPIQVKLLRVLQEREVVRLGSRKSIPINVRVLAATNVQLEKAINAGHFREDLYYRLNVVTLQLHPLRDRPGDILPLARHFIRSYSERLGYGPVELSPKAQAKLVEYSWPGNIRELENVIHHSLLTCGDGLVQAQDLRLSNLRLERREEEPTSHGVDDLLLQAFGRLYEEQPGDLYEKVENALLRSAYHFCHYNQVHTAQLLGLSRNVTRTRLIAIGELVVNKRRAQAPQVLDNRVVRLSI</sequence>
<dbReference type="Gene3D" id="3.40.50.300">
    <property type="entry name" value="P-loop containing nucleotide triphosphate hydrolases"/>
    <property type="match status" value="1"/>
</dbReference>
<dbReference type="Pfam" id="PF25601">
    <property type="entry name" value="AAA_lid_14"/>
    <property type="match status" value="1"/>
</dbReference>
<accession>A0A6I6XX65</accession>
<dbReference type="InterPro" id="IPR003593">
    <property type="entry name" value="AAA+_ATPase"/>
</dbReference>
<dbReference type="InterPro" id="IPR027417">
    <property type="entry name" value="P-loop_NTPase"/>
</dbReference>
<evidence type="ECO:0000256" key="4">
    <source>
        <dbReference type="ARBA" id="ARBA00023125"/>
    </source>
</evidence>
<proteinExistence type="predicted"/>
<dbReference type="PROSITE" id="PS00675">
    <property type="entry name" value="SIGMA54_INTERACT_1"/>
    <property type="match status" value="1"/>
</dbReference>
<dbReference type="PANTHER" id="PTHR32071:SF21">
    <property type="entry name" value="TRANSCRIPTIONAL REGULATORY PROTEIN FLGR"/>
    <property type="match status" value="1"/>
</dbReference>
<organism evidence="7 8">
    <name type="scientific">Pseudomonas putida</name>
    <name type="common">Arthrobacter siderocapsulatus</name>
    <dbReference type="NCBI Taxonomy" id="303"/>
    <lineage>
        <taxon>Bacteria</taxon>
        <taxon>Pseudomonadati</taxon>
        <taxon>Pseudomonadota</taxon>
        <taxon>Gammaproteobacteria</taxon>
        <taxon>Pseudomonadales</taxon>
        <taxon>Pseudomonadaceae</taxon>
        <taxon>Pseudomonas</taxon>
    </lineage>
</organism>
<feature type="domain" description="Sigma-54 factor interaction" evidence="6">
    <location>
        <begin position="21"/>
        <end position="250"/>
    </location>
</feature>
<evidence type="ECO:0000256" key="5">
    <source>
        <dbReference type="ARBA" id="ARBA00023163"/>
    </source>
</evidence>
<dbReference type="InterPro" id="IPR025944">
    <property type="entry name" value="Sigma_54_int_dom_CS"/>
</dbReference>